<sequence length="644" mass="66780">MSQSLSPKRLSFEHLEDRLTPTFGIPWFDGSSLTLSFVPDGTDISGTQSNLFSLMNATASQPQWQREILRAYQTWAVEANLNIGLVADGGQAMGIAGAPQEDIRFGDIRIGARALSAPGSANSTMANAAGFDYDTRTWAGDFIFNSLYQFGIGSSYQGDLFSVALHEAGHSFGLADQNTDPTSALFNSYQGLWSGLSGADTAALRALYGARRDDQFEGPSGNETLATAYNLGGQTAVSADVTRIGDADVYKFTTPAFGSTGLTINLQAAGISLLTGKVTVYDAQGNAVASASTTDVLNNNLSITLPNYKAGTTYYVKVQGSGSDVFSVGSYVLRLNYAGGAPSGNVPSSYYGNFEYPATNNNTLATATTLAPVRTTSANSFYLQGSISGSSDVDWYKITPTLATPFTGTLFLGTMTATNGLLPSVTVYNASGQLLPTTVTLNEGGAYSIQLANATTGTTYFIRVAASAAAGSSASGTYTLGATLAPVAPTTYTHVTADTLTAPEAVQYTTMDVAGDRLTQFALTATGGSATALTAVRMTIYDATGHAVFTTVARAGQPLSTGAVWLVSGSYSVVFNAATQDGSALQSLGLVLSARTLSDPLDPIIVNPTVPPPPPLAPITTPTPTPTPPPTLPVIPPVTNPFAP</sequence>
<dbReference type="SUPFAM" id="SSF55486">
    <property type="entry name" value="Metalloproteases ('zincins'), catalytic domain"/>
    <property type="match status" value="1"/>
</dbReference>
<feature type="domain" description="Peptidase M10 metallopeptidase" evidence="6">
    <location>
        <begin position="59"/>
        <end position="209"/>
    </location>
</feature>
<dbReference type="EMBL" id="JAGKQQ010000001">
    <property type="protein sequence ID" value="MBP3956053.1"/>
    <property type="molecule type" value="Genomic_DNA"/>
</dbReference>
<dbReference type="Gene3D" id="2.60.120.380">
    <property type="match status" value="2"/>
</dbReference>
<organism evidence="7 8">
    <name type="scientific">Gemmata palustris</name>
    <dbReference type="NCBI Taxonomy" id="2822762"/>
    <lineage>
        <taxon>Bacteria</taxon>
        <taxon>Pseudomonadati</taxon>
        <taxon>Planctomycetota</taxon>
        <taxon>Planctomycetia</taxon>
        <taxon>Gemmatales</taxon>
        <taxon>Gemmataceae</taxon>
        <taxon>Gemmata</taxon>
    </lineage>
</organism>
<evidence type="ECO:0000256" key="3">
    <source>
        <dbReference type="ARBA" id="ARBA00022801"/>
    </source>
</evidence>
<proteinExistence type="predicted"/>
<gene>
    <name evidence="7" type="ORF">J8F10_12245</name>
</gene>
<keyword evidence="4" id="KW-0862">Zinc</keyword>
<reference evidence="7 8" key="1">
    <citation type="submission" date="2021-04" db="EMBL/GenBank/DDBJ databases">
        <authorList>
            <person name="Ivanova A."/>
        </authorList>
    </citation>
    <scope>NUCLEOTIDE SEQUENCE [LARGE SCALE GENOMIC DNA]</scope>
    <source>
        <strain evidence="7 8">G18</strain>
    </source>
</reference>
<keyword evidence="8" id="KW-1185">Reference proteome</keyword>
<evidence type="ECO:0000256" key="4">
    <source>
        <dbReference type="ARBA" id="ARBA00022833"/>
    </source>
</evidence>
<feature type="region of interest" description="Disordered" evidence="5">
    <location>
        <begin position="612"/>
        <end position="644"/>
    </location>
</feature>
<keyword evidence="3" id="KW-0378">Hydrolase</keyword>
<name>A0ABS5BT69_9BACT</name>
<evidence type="ECO:0000256" key="5">
    <source>
        <dbReference type="SAM" id="MobiDB-lite"/>
    </source>
</evidence>
<evidence type="ECO:0000256" key="1">
    <source>
        <dbReference type="ARBA" id="ARBA00022670"/>
    </source>
</evidence>
<dbReference type="InterPro" id="IPR024079">
    <property type="entry name" value="MetalloPept_cat_dom_sf"/>
</dbReference>
<evidence type="ECO:0000313" key="7">
    <source>
        <dbReference type="EMBL" id="MBP3956053.1"/>
    </source>
</evidence>
<dbReference type="Pfam" id="PF00413">
    <property type="entry name" value="Peptidase_M10"/>
    <property type="match status" value="1"/>
</dbReference>
<comment type="caution">
    <text evidence="7">The sequence shown here is derived from an EMBL/GenBank/DDBJ whole genome shotgun (WGS) entry which is preliminary data.</text>
</comment>
<dbReference type="RefSeq" id="WP_210654091.1">
    <property type="nucleotide sequence ID" value="NZ_JAGKQQ010000001.1"/>
</dbReference>
<evidence type="ECO:0000313" key="8">
    <source>
        <dbReference type="Proteomes" id="UP000676565"/>
    </source>
</evidence>
<accession>A0ABS5BT69</accession>
<dbReference type="SUPFAM" id="SSF89260">
    <property type="entry name" value="Collagen-binding domain"/>
    <property type="match status" value="1"/>
</dbReference>
<keyword evidence="2" id="KW-0479">Metal-binding</keyword>
<evidence type="ECO:0000256" key="2">
    <source>
        <dbReference type="ARBA" id="ARBA00022723"/>
    </source>
</evidence>
<dbReference type="Gene3D" id="3.40.390.10">
    <property type="entry name" value="Collagenase (Catalytic Domain)"/>
    <property type="match status" value="1"/>
</dbReference>
<dbReference type="Proteomes" id="UP000676565">
    <property type="component" value="Unassembled WGS sequence"/>
</dbReference>
<protein>
    <recommendedName>
        <fullName evidence="6">Peptidase M10 metallopeptidase domain-containing protein</fullName>
    </recommendedName>
</protein>
<evidence type="ECO:0000259" key="6">
    <source>
        <dbReference type="Pfam" id="PF00413"/>
    </source>
</evidence>
<dbReference type="InterPro" id="IPR001818">
    <property type="entry name" value="Pept_M10_metallopeptidase"/>
</dbReference>
<keyword evidence="1" id="KW-0645">Protease</keyword>